<keyword evidence="5" id="KW-1185">Reference proteome</keyword>
<dbReference type="RefSeq" id="WP_092012908.1">
    <property type="nucleotide sequence ID" value="NZ_FOYW01000001.1"/>
</dbReference>
<dbReference type="Pfam" id="PF03480">
    <property type="entry name" value="DctP"/>
    <property type="match status" value="1"/>
</dbReference>
<name>A0A1I6IN00_9GAMM</name>
<dbReference type="Proteomes" id="UP000198644">
    <property type="component" value="Unassembled WGS sequence"/>
</dbReference>
<protein>
    <submittedName>
        <fullName evidence="4">TRAP-type C4-dicarboxylate transport system, substrate-binding protein</fullName>
    </submittedName>
</protein>
<accession>A0A1I6IN00</accession>
<dbReference type="AlphaFoldDB" id="A0A1I6IN00"/>
<comment type="similarity">
    <text evidence="1">Belongs to the bacterial solute-binding protein 7 family.</text>
</comment>
<evidence type="ECO:0000256" key="1">
    <source>
        <dbReference type="ARBA" id="ARBA00009023"/>
    </source>
</evidence>
<evidence type="ECO:0000256" key="3">
    <source>
        <dbReference type="ARBA" id="ARBA00022729"/>
    </source>
</evidence>
<reference evidence="4 5" key="1">
    <citation type="submission" date="2016-10" db="EMBL/GenBank/DDBJ databases">
        <authorList>
            <person name="de Groot N.N."/>
        </authorList>
    </citation>
    <scope>NUCLEOTIDE SEQUENCE [LARGE SCALE GENOMIC DNA]</scope>
    <source>
        <strain evidence="4 5">CGMCC 1.9167</strain>
    </source>
</reference>
<dbReference type="OrthoDB" id="6351317at2"/>
<dbReference type="STRING" id="650891.SAMN05216203_2496"/>
<keyword evidence="2" id="KW-0813">Transport</keyword>
<dbReference type="EMBL" id="FOYW01000001">
    <property type="protein sequence ID" value="SFR68019.1"/>
    <property type="molecule type" value="Genomic_DNA"/>
</dbReference>
<dbReference type="Gene3D" id="3.40.190.170">
    <property type="entry name" value="Bacterial extracellular solute-binding protein, family 7"/>
    <property type="match status" value="1"/>
</dbReference>
<evidence type="ECO:0000313" key="4">
    <source>
        <dbReference type="EMBL" id="SFR68019.1"/>
    </source>
</evidence>
<proteinExistence type="inferred from homology"/>
<organism evidence="4 5">
    <name type="scientific">Marinobacter daqiaonensis</name>
    <dbReference type="NCBI Taxonomy" id="650891"/>
    <lineage>
        <taxon>Bacteria</taxon>
        <taxon>Pseudomonadati</taxon>
        <taxon>Pseudomonadota</taxon>
        <taxon>Gammaproteobacteria</taxon>
        <taxon>Pseudomonadales</taxon>
        <taxon>Marinobacteraceae</taxon>
        <taxon>Marinobacter</taxon>
    </lineage>
</organism>
<dbReference type="PANTHER" id="PTHR33376:SF7">
    <property type="entry name" value="C4-DICARBOXYLATE-BINDING PROTEIN DCTB"/>
    <property type="match status" value="1"/>
</dbReference>
<dbReference type="InterPro" id="IPR038404">
    <property type="entry name" value="TRAP_DctP_sf"/>
</dbReference>
<sequence length="386" mass="41918">MRYLKTPHFIHTALPLVVTGFLIAGVADARTISYATGYPPQSIGAEAGKAFADAMEDYSDGELMVKVYPQSLLSFSETPSGVRDGMADSGLVLTPYFPSEFPSTNLAAEISMLLELTDAPAETAGLAYAGAMSEYLFNHCPECSGEFEAQNQVFIGGGGTSPYMLLCNTPVRNLEELEGKRVRIGGAQWSRWAEDLGASPVSVPQHETYEALSQGVVDCTIHSAPELTIVKLMEVVSDITTGAPGGVFAGVGNTVNRDTWRNLDEQQRSSVLHASAVLSAELSWGYAEAAVENMKTAERLERIDIHDASDEMKVRTREFIREDLDNMASTYSEKYGVNGADEMIETFKPILEKWVSLVDGVESGEALAELYWKEVFSKVDVSGHGL</sequence>
<dbReference type="CDD" id="cd13666">
    <property type="entry name" value="PBP2_TRAP_DctP_like_1"/>
    <property type="match status" value="1"/>
</dbReference>
<dbReference type="PANTHER" id="PTHR33376">
    <property type="match status" value="1"/>
</dbReference>
<evidence type="ECO:0000256" key="2">
    <source>
        <dbReference type="ARBA" id="ARBA00022448"/>
    </source>
</evidence>
<dbReference type="InterPro" id="IPR018389">
    <property type="entry name" value="DctP_fam"/>
</dbReference>
<evidence type="ECO:0000313" key="5">
    <source>
        <dbReference type="Proteomes" id="UP000198644"/>
    </source>
</evidence>
<keyword evidence="3" id="KW-0732">Signal</keyword>
<gene>
    <name evidence="4" type="ORF">SAMN05216203_2496</name>
</gene>
<dbReference type="GO" id="GO:0055085">
    <property type="term" value="P:transmembrane transport"/>
    <property type="evidence" value="ECO:0007669"/>
    <property type="project" value="InterPro"/>
</dbReference>